<dbReference type="InterPro" id="IPR027417">
    <property type="entry name" value="P-loop_NTPase"/>
</dbReference>
<evidence type="ECO:0000256" key="5">
    <source>
        <dbReference type="ARBA" id="ARBA00022989"/>
    </source>
</evidence>
<accession>A0ABW4D5L6</accession>
<evidence type="ECO:0000256" key="6">
    <source>
        <dbReference type="ARBA" id="ARBA00023136"/>
    </source>
</evidence>
<feature type="transmembrane region" description="Helical" evidence="8">
    <location>
        <begin position="225"/>
        <end position="246"/>
    </location>
</feature>
<name>A0ABW4D5L6_9BACL</name>
<keyword evidence="4 11" id="KW-0067">ATP-binding</keyword>
<feature type="domain" description="ABC transmembrane type-1" evidence="10">
    <location>
        <begin position="21"/>
        <end position="402"/>
    </location>
</feature>
<evidence type="ECO:0000256" key="8">
    <source>
        <dbReference type="SAM" id="Phobius"/>
    </source>
</evidence>
<dbReference type="PANTHER" id="PTHR24221:SF430">
    <property type="entry name" value="MULTIDRUG RESISTANCE ABC TRANSPORTER ATP-BINDING_PERMEASE PROTEIN YHEH-RELATED"/>
    <property type="match status" value="1"/>
</dbReference>
<feature type="transmembrane region" description="Helical" evidence="8">
    <location>
        <begin position="252"/>
        <end position="272"/>
    </location>
</feature>
<evidence type="ECO:0000256" key="7">
    <source>
        <dbReference type="SAM" id="MobiDB-lite"/>
    </source>
</evidence>
<keyword evidence="5 8" id="KW-1133">Transmembrane helix</keyword>
<dbReference type="SMART" id="SM00382">
    <property type="entry name" value="AAA"/>
    <property type="match status" value="1"/>
</dbReference>
<dbReference type="PANTHER" id="PTHR24221">
    <property type="entry name" value="ATP-BINDING CASSETTE SUB-FAMILY B"/>
    <property type="match status" value="1"/>
</dbReference>
<feature type="region of interest" description="Disordered" evidence="7">
    <location>
        <begin position="699"/>
        <end position="731"/>
    </location>
</feature>
<comment type="caution">
    <text evidence="11">The sequence shown here is derived from an EMBL/GenBank/DDBJ whole genome shotgun (WGS) entry which is preliminary data.</text>
</comment>
<dbReference type="Pfam" id="PF00005">
    <property type="entry name" value="ABC_tran"/>
    <property type="match status" value="1"/>
</dbReference>
<dbReference type="Proteomes" id="UP001597340">
    <property type="component" value="Unassembled WGS sequence"/>
</dbReference>
<dbReference type="PROSITE" id="PS50893">
    <property type="entry name" value="ABC_TRANSPORTER_2"/>
    <property type="match status" value="1"/>
</dbReference>
<feature type="transmembrane region" description="Helical" evidence="8">
    <location>
        <begin position="150"/>
        <end position="168"/>
    </location>
</feature>
<keyword evidence="2 8" id="KW-0812">Transmembrane</keyword>
<evidence type="ECO:0000256" key="1">
    <source>
        <dbReference type="ARBA" id="ARBA00004651"/>
    </source>
</evidence>
<dbReference type="InterPro" id="IPR017871">
    <property type="entry name" value="ABC_transporter-like_CS"/>
</dbReference>
<keyword evidence="3" id="KW-0547">Nucleotide-binding</keyword>
<feature type="domain" description="ABC transporter" evidence="9">
    <location>
        <begin position="433"/>
        <end position="666"/>
    </location>
</feature>
<dbReference type="Pfam" id="PF00664">
    <property type="entry name" value="ABC_membrane"/>
    <property type="match status" value="1"/>
</dbReference>
<sequence length="731" mass="80074">MKPNIGKRLFQYALTSKAGFIAALIALAIGVAAELAGPFIAKTMIDDHMLAIEKPFYETTRTDGTVSFAGTHFKREDRFEAGEAKGGEARILQVGKSFVFVDGSVPVADGNRSFANGTLTVTRGSDTFRYEARALSADELYSFYKPEMPGIFQLIGLYFFFLIVSIFAEFGKTYWLQSSANKVIQRLRLDLYAHIQRLPVYFFDNLPAGKVVSRVTNDTEAVKDLFVAVLSNFTSGIVTMTGVYVALFLLDFRLGLISLFIVPLLILWIVLYRKVATRYNTIIRSRLSEINAIINESIQGMSIIRIFRHQKQTQTEFEQLNDDYMKHQNKMLNLNAFTSHNLVNVLRNLAFAVVLWYFGSEALGTAAGSAVSLGVLYAFVDVLGRLFQPMTGMVNQLAVLDTSIVSSGRVFELMDETGEPVTDGTMPRYKGQVEFNDVSFAYKKDDVLKHISFTAQPGQTVALVGHTGSGKSSIINLLFRFYDPQKGTITIDGTPVKDIPKQWLRHHMGIVLQDPYLFAGTIASNVSLGDSRITREQVEKALRDVGADRLLAHLPQGFDEPVIEKGSTLSAGQRQLISFARALAFDPAILILDEATANIDTETEALIQSALEVLKKGRTTFIIAHRLSTIRSADQILVLHRGEIVERGSHDELMAQGGRYFQMYQLQSGTVGTDAASSPAALSVQGDPLAGKNTVAAMATVSEKSDNRAGSSAAQKADSGQTGPGLAGGNA</sequence>
<feature type="compositionally biased region" description="Gly residues" evidence="7">
    <location>
        <begin position="722"/>
        <end position="731"/>
    </location>
</feature>
<dbReference type="Gene3D" id="3.40.50.300">
    <property type="entry name" value="P-loop containing nucleotide triphosphate hydrolases"/>
    <property type="match status" value="1"/>
</dbReference>
<evidence type="ECO:0000256" key="4">
    <source>
        <dbReference type="ARBA" id="ARBA00022840"/>
    </source>
</evidence>
<dbReference type="GO" id="GO:0005524">
    <property type="term" value="F:ATP binding"/>
    <property type="evidence" value="ECO:0007669"/>
    <property type="project" value="UniProtKB-KW"/>
</dbReference>
<evidence type="ECO:0000313" key="12">
    <source>
        <dbReference type="Proteomes" id="UP001597340"/>
    </source>
</evidence>
<dbReference type="Gene3D" id="1.20.1560.10">
    <property type="entry name" value="ABC transporter type 1, transmembrane domain"/>
    <property type="match status" value="1"/>
</dbReference>
<dbReference type="InterPro" id="IPR011527">
    <property type="entry name" value="ABC1_TM_dom"/>
</dbReference>
<evidence type="ECO:0000256" key="3">
    <source>
        <dbReference type="ARBA" id="ARBA00022741"/>
    </source>
</evidence>
<dbReference type="CDD" id="cd03254">
    <property type="entry name" value="ABCC_Glucan_exporter_like"/>
    <property type="match status" value="1"/>
</dbReference>
<dbReference type="SUPFAM" id="SSF90123">
    <property type="entry name" value="ABC transporter transmembrane region"/>
    <property type="match status" value="1"/>
</dbReference>
<evidence type="ECO:0000313" key="11">
    <source>
        <dbReference type="EMBL" id="MFD1460012.1"/>
    </source>
</evidence>
<feature type="transmembrane region" description="Helical" evidence="8">
    <location>
        <begin position="364"/>
        <end position="383"/>
    </location>
</feature>
<dbReference type="RefSeq" id="WP_229522868.1">
    <property type="nucleotide sequence ID" value="NZ_JAFFQR010000008.1"/>
</dbReference>
<dbReference type="EMBL" id="JBHTNZ010000001">
    <property type="protein sequence ID" value="MFD1460012.1"/>
    <property type="molecule type" value="Genomic_DNA"/>
</dbReference>
<protein>
    <submittedName>
        <fullName evidence="11">ABC transporter ATP-binding protein</fullName>
    </submittedName>
</protein>
<feature type="compositionally biased region" description="Polar residues" evidence="7">
    <location>
        <begin position="708"/>
        <end position="721"/>
    </location>
</feature>
<reference evidence="12" key="1">
    <citation type="journal article" date="2019" name="Int. J. Syst. Evol. Microbiol.">
        <title>The Global Catalogue of Microorganisms (GCM) 10K type strain sequencing project: providing services to taxonomists for standard genome sequencing and annotation.</title>
        <authorList>
            <consortium name="The Broad Institute Genomics Platform"/>
            <consortium name="The Broad Institute Genome Sequencing Center for Infectious Disease"/>
            <person name="Wu L."/>
            <person name="Ma J."/>
        </authorList>
    </citation>
    <scope>NUCLEOTIDE SEQUENCE [LARGE SCALE GENOMIC DNA]</scope>
    <source>
        <strain evidence="12">CCM 9147</strain>
    </source>
</reference>
<dbReference type="InterPro" id="IPR003593">
    <property type="entry name" value="AAA+_ATPase"/>
</dbReference>
<keyword evidence="6 8" id="KW-0472">Membrane</keyword>
<dbReference type="InterPro" id="IPR036640">
    <property type="entry name" value="ABC1_TM_sf"/>
</dbReference>
<dbReference type="PROSITE" id="PS50929">
    <property type="entry name" value="ABC_TM1F"/>
    <property type="match status" value="1"/>
</dbReference>
<evidence type="ECO:0000259" key="10">
    <source>
        <dbReference type="PROSITE" id="PS50929"/>
    </source>
</evidence>
<dbReference type="SUPFAM" id="SSF52540">
    <property type="entry name" value="P-loop containing nucleoside triphosphate hydrolases"/>
    <property type="match status" value="1"/>
</dbReference>
<comment type="subcellular location">
    <subcellularLocation>
        <location evidence="1">Cell membrane</location>
        <topology evidence="1">Multi-pass membrane protein</topology>
    </subcellularLocation>
</comment>
<dbReference type="CDD" id="cd18544">
    <property type="entry name" value="ABC_6TM_TmrA_like"/>
    <property type="match status" value="1"/>
</dbReference>
<gene>
    <name evidence="11" type="ORF">ACFQ5D_00780</name>
</gene>
<dbReference type="InterPro" id="IPR039421">
    <property type="entry name" value="Type_1_exporter"/>
</dbReference>
<feature type="transmembrane region" description="Helical" evidence="8">
    <location>
        <begin position="20"/>
        <end position="41"/>
    </location>
</feature>
<dbReference type="InterPro" id="IPR003439">
    <property type="entry name" value="ABC_transporter-like_ATP-bd"/>
</dbReference>
<proteinExistence type="predicted"/>
<evidence type="ECO:0000259" key="9">
    <source>
        <dbReference type="PROSITE" id="PS50893"/>
    </source>
</evidence>
<keyword evidence="12" id="KW-1185">Reference proteome</keyword>
<evidence type="ECO:0000256" key="2">
    <source>
        <dbReference type="ARBA" id="ARBA00022692"/>
    </source>
</evidence>
<dbReference type="PROSITE" id="PS00211">
    <property type="entry name" value="ABC_TRANSPORTER_1"/>
    <property type="match status" value="1"/>
</dbReference>
<organism evidence="11 12">
    <name type="scientific">Paenibacillus farraposensis</name>
    <dbReference type="NCBI Taxonomy" id="2807095"/>
    <lineage>
        <taxon>Bacteria</taxon>
        <taxon>Bacillati</taxon>
        <taxon>Bacillota</taxon>
        <taxon>Bacilli</taxon>
        <taxon>Bacillales</taxon>
        <taxon>Paenibacillaceae</taxon>
        <taxon>Paenibacillus</taxon>
    </lineage>
</organism>